<evidence type="ECO:0000313" key="6">
    <source>
        <dbReference type="Proteomes" id="UP000218263"/>
    </source>
</evidence>
<dbReference type="PANTHER" id="PTHR43300">
    <property type="entry name" value="ACETYLTRANSFERASE"/>
    <property type="match status" value="1"/>
</dbReference>
<dbReference type="EC" id="2.3.1.28" evidence="5"/>
<evidence type="ECO:0000256" key="2">
    <source>
        <dbReference type="ARBA" id="ARBA00022679"/>
    </source>
</evidence>
<protein>
    <submittedName>
        <fullName evidence="5">Chloramphenicol acetyltransferase</fullName>
        <ecNumber evidence="5">2.3.1.28</ecNumber>
    </submittedName>
</protein>
<dbReference type="NCBIfam" id="TIGR03308">
    <property type="entry name" value="phn_thr-fam"/>
    <property type="match status" value="1"/>
</dbReference>
<dbReference type="AlphaFoldDB" id="A0A110B296"/>
<evidence type="ECO:0000256" key="4">
    <source>
        <dbReference type="ARBA" id="ARBA00023315"/>
    </source>
</evidence>
<evidence type="ECO:0000256" key="3">
    <source>
        <dbReference type="ARBA" id="ARBA00022737"/>
    </source>
</evidence>
<dbReference type="KEGG" id="mgot:MgSA37_01379"/>
<evidence type="ECO:0000256" key="1">
    <source>
        <dbReference type="ARBA" id="ARBA00007274"/>
    </source>
</evidence>
<dbReference type="Pfam" id="PF00132">
    <property type="entry name" value="Hexapep"/>
    <property type="match status" value="1"/>
</dbReference>
<gene>
    <name evidence="5" type="primary">cat_1</name>
    <name evidence="5" type="ORF">MgSA37_01379</name>
</gene>
<keyword evidence="4 5" id="KW-0012">Acyltransferase</keyword>
<keyword evidence="2 5" id="KW-0808">Transferase</keyword>
<organism evidence="5 6">
    <name type="scientific">Mucilaginibacter gotjawali</name>
    <dbReference type="NCBI Taxonomy" id="1550579"/>
    <lineage>
        <taxon>Bacteria</taxon>
        <taxon>Pseudomonadati</taxon>
        <taxon>Bacteroidota</taxon>
        <taxon>Sphingobacteriia</taxon>
        <taxon>Sphingobacteriales</taxon>
        <taxon>Sphingobacteriaceae</taxon>
        <taxon>Mucilaginibacter</taxon>
    </lineage>
</organism>
<comment type="similarity">
    <text evidence="1">Belongs to the transferase hexapeptide repeat family.</text>
</comment>
<dbReference type="EMBL" id="AP017313">
    <property type="protein sequence ID" value="BAU53212.1"/>
    <property type="molecule type" value="Genomic_DNA"/>
</dbReference>
<evidence type="ECO:0000313" key="5">
    <source>
        <dbReference type="EMBL" id="BAU53212.1"/>
    </source>
</evidence>
<dbReference type="InterPro" id="IPR001451">
    <property type="entry name" value="Hexapep"/>
</dbReference>
<proteinExistence type="inferred from homology"/>
<dbReference type="Gene3D" id="2.160.10.10">
    <property type="entry name" value="Hexapeptide repeat proteins"/>
    <property type="match status" value="1"/>
</dbReference>
<dbReference type="PROSITE" id="PS00101">
    <property type="entry name" value="HEXAPEP_TRANSFERASES"/>
    <property type="match status" value="1"/>
</dbReference>
<dbReference type="CDD" id="cd03349">
    <property type="entry name" value="LbH_XAT"/>
    <property type="match status" value="1"/>
</dbReference>
<accession>A0A110B296</accession>
<dbReference type="InterPro" id="IPR011004">
    <property type="entry name" value="Trimer_LpxA-like_sf"/>
</dbReference>
<dbReference type="GO" id="GO:0008811">
    <property type="term" value="F:chloramphenicol O-acetyltransferase activity"/>
    <property type="evidence" value="ECO:0007669"/>
    <property type="project" value="UniProtKB-EC"/>
</dbReference>
<name>A0A110B296_9SPHI</name>
<dbReference type="InterPro" id="IPR018357">
    <property type="entry name" value="Hexapep_transf_CS"/>
</dbReference>
<dbReference type="Proteomes" id="UP000218263">
    <property type="component" value="Chromosome"/>
</dbReference>
<dbReference type="InterPro" id="IPR017694">
    <property type="entry name" value="Phosphonate_tfrase_rpt"/>
</dbReference>
<dbReference type="RefSeq" id="WP_197706098.1">
    <property type="nucleotide sequence ID" value="NZ_AP017313.1"/>
</dbReference>
<dbReference type="InterPro" id="IPR050179">
    <property type="entry name" value="Trans_hexapeptide_repeat"/>
</dbReference>
<dbReference type="PANTHER" id="PTHR43300:SF11">
    <property type="entry name" value="ACETYLTRANSFERASE RV3034C-RELATED"/>
    <property type="match status" value="1"/>
</dbReference>
<sequence length="220" mass="24834">MTEINHGEFTDPWRGAKPMTEAPWIHETAIVKDSRMGAWTAVGERCEVFSSDLLDYAYLVKDVEVFNAEVGKFANIASSVRINPTNHPMWRATLHHFTYRSKSHFMADDDDDEVLEWRKQYRVTIGPDVWIGHGAILMPGVSVGTGAIIGSGSIVTKNVEDYAIVAGNPAKVIRRRVTQEVEAAFKRIAWWNWNREQLIAALPDFRKLDAPAFTAKYDAL</sequence>
<reference evidence="5 6" key="1">
    <citation type="submission" date="2015-12" db="EMBL/GenBank/DDBJ databases">
        <title>Genome sequence of Mucilaginibacter gotjawali.</title>
        <authorList>
            <person name="Lee J.S."/>
            <person name="Lee K.C."/>
            <person name="Kim K.K."/>
            <person name="Lee B.W."/>
        </authorList>
    </citation>
    <scope>NUCLEOTIDE SEQUENCE [LARGE SCALE GENOMIC DNA]</scope>
    <source>
        <strain evidence="5 6">SA3-7</strain>
    </source>
</reference>
<dbReference type="SUPFAM" id="SSF51161">
    <property type="entry name" value="Trimeric LpxA-like enzymes"/>
    <property type="match status" value="1"/>
</dbReference>
<keyword evidence="3" id="KW-0677">Repeat</keyword>
<keyword evidence="6" id="KW-1185">Reference proteome</keyword>